<dbReference type="RefSeq" id="WP_018498999.1">
    <property type="nucleotide sequence ID" value="NZ_AP019829.2"/>
</dbReference>
<reference evidence="3 4" key="1">
    <citation type="submission" date="2019-07" db="EMBL/GenBank/DDBJ databases">
        <title>Complete Genome Sequence of Leptotrichia wadei Strain JCM16777.</title>
        <authorList>
            <person name="Watanabe S."/>
            <person name="Cui L."/>
        </authorList>
    </citation>
    <scope>NUCLEOTIDE SEQUENCE [LARGE SCALE GENOMIC DNA]</scope>
    <source>
        <strain evidence="3 4">JCM16777</strain>
    </source>
</reference>
<dbReference type="AlphaFoldDB" id="A0A7U6LB47"/>
<evidence type="ECO:0000313" key="4">
    <source>
        <dbReference type="Proteomes" id="UP000321943"/>
    </source>
</evidence>
<keyword evidence="1" id="KW-0732">Signal</keyword>
<dbReference type="InterPro" id="IPR032710">
    <property type="entry name" value="NTF2-like_dom_sf"/>
</dbReference>
<evidence type="ECO:0000259" key="2">
    <source>
        <dbReference type="Pfam" id="PF13577"/>
    </source>
</evidence>
<feature type="chain" id="PRO_5030758517" description="SnoaL-like domain-containing protein" evidence="1">
    <location>
        <begin position="26"/>
        <end position="177"/>
    </location>
</feature>
<gene>
    <name evidence="3" type="ORF">JCM16777_1417</name>
</gene>
<dbReference type="GeneID" id="84804728"/>
<dbReference type="Gene3D" id="3.10.450.50">
    <property type="match status" value="1"/>
</dbReference>
<evidence type="ECO:0000256" key="1">
    <source>
        <dbReference type="SAM" id="SignalP"/>
    </source>
</evidence>
<proteinExistence type="predicted"/>
<dbReference type="Pfam" id="PF13577">
    <property type="entry name" value="SnoaL_4"/>
    <property type="match status" value="1"/>
</dbReference>
<name>A0A7U6LB47_9FUSO</name>
<dbReference type="KEGG" id="lwd:JCM16777_1417"/>
<evidence type="ECO:0000313" key="3">
    <source>
        <dbReference type="EMBL" id="BBM43167.1"/>
    </source>
</evidence>
<dbReference type="Proteomes" id="UP000321943">
    <property type="component" value="Chromosome"/>
</dbReference>
<dbReference type="SUPFAM" id="SSF54427">
    <property type="entry name" value="NTF2-like"/>
    <property type="match status" value="1"/>
</dbReference>
<dbReference type="InterPro" id="IPR037401">
    <property type="entry name" value="SnoaL-like"/>
</dbReference>
<protein>
    <recommendedName>
        <fullName evidence="2">SnoaL-like domain-containing protein</fullName>
    </recommendedName>
</protein>
<feature type="signal peptide" evidence="1">
    <location>
        <begin position="1"/>
        <end position="25"/>
    </location>
</feature>
<feature type="domain" description="SnoaL-like" evidence="2">
    <location>
        <begin position="37"/>
        <end position="165"/>
    </location>
</feature>
<sequence length="177" mass="19936">MLKKLILGVSILLLGALSTSNVSYSAGKNQNNGKSLLENERELGRLVDDFSVLADKKDAHSQTFLFTENATVEIVRDGKVSLKLTGRKEIGDTFNKTLTSYDTVYHFNGQKVFDIQGNKATGTVYCMTVLIGKNDKGQLIKNTMGVRYNDEYVYENGKWLISKRTSNFDWRTSEEMK</sequence>
<dbReference type="EMBL" id="AP019829">
    <property type="protein sequence ID" value="BBM43167.1"/>
    <property type="molecule type" value="Genomic_DNA"/>
</dbReference>
<organism evidence="3 4">
    <name type="scientific">Leptotrichia wadei</name>
    <dbReference type="NCBI Taxonomy" id="157687"/>
    <lineage>
        <taxon>Bacteria</taxon>
        <taxon>Fusobacteriati</taxon>
        <taxon>Fusobacteriota</taxon>
        <taxon>Fusobacteriia</taxon>
        <taxon>Fusobacteriales</taxon>
        <taxon>Leptotrichiaceae</taxon>
        <taxon>Leptotrichia</taxon>
    </lineage>
</organism>
<accession>A0A7U6LB47</accession>